<dbReference type="PROSITE" id="PS51257">
    <property type="entry name" value="PROKAR_LIPOPROTEIN"/>
    <property type="match status" value="1"/>
</dbReference>
<organism evidence="2 3">
    <name type="scientific">Brumimicrobium aurantiacum</name>
    <dbReference type="NCBI Taxonomy" id="1737063"/>
    <lineage>
        <taxon>Bacteria</taxon>
        <taxon>Pseudomonadati</taxon>
        <taxon>Bacteroidota</taxon>
        <taxon>Flavobacteriia</taxon>
        <taxon>Flavobacteriales</taxon>
        <taxon>Crocinitomicaceae</taxon>
        <taxon>Brumimicrobium</taxon>
    </lineage>
</organism>
<protein>
    <recommendedName>
        <fullName evidence="4">Gliding motility lipoprotein GldD</fullName>
    </recommendedName>
</protein>
<proteinExistence type="predicted"/>
<dbReference type="Pfam" id="PF25593">
    <property type="entry name" value="GldD_lipo"/>
    <property type="match status" value="1"/>
</dbReference>
<name>A0A3E1F0P0_9FLAO</name>
<gene>
    <name evidence="2" type="ORF">DXU93_00090</name>
</gene>
<dbReference type="AlphaFoldDB" id="A0A3E1F0P0"/>
<dbReference type="OrthoDB" id="679501at2"/>
<dbReference type="EMBL" id="QURB01000001">
    <property type="protein sequence ID" value="RFC55374.1"/>
    <property type="molecule type" value="Genomic_DNA"/>
</dbReference>
<keyword evidence="3" id="KW-1185">Reference proteome</keyword>
<dbReference type="InterPro" id="IPR019850">
    <property type="entry name" value="GldD-like"/>
</dbReference>
<dbReference type="Proteomes" id="UP000257127">
    <property type="component" value="Unassembled WGS sequence"/>
</dbReference>
<dbReference type="RefSeq" id="WP_116879214.1">
    <property type="nucleotide sequence ID" value="NZ_QURB01000001.1"/>
</dbReference>
<evidence type="ECO:0000313" key="3">
    <source>
        <dbReference type="Proteomes" id="UP000257127"/>
    </source>
</evidence>
<comment type="caution">
    <text evidence="2">The sequence shown here is derived from an EMBL/GenBank/DDBJ whole genome shotgun (WGS) entry which is preliminary data.</text>
</comment>
<evidence type="ECO:0000313" key="2">
    <source>
        <dbReference type="EMBL" id="RFC55374.1"/>
    </source>
</evidence>
<feature type="signal peptide" evidence="1">
    <location>
        <begin position="1"/>
        <end position="19"/>
    </location>
</feature>
<sequence length="188" mass="21840">MLKHFYFLFFGLLIFTACGGEETFVPKPQTYLALNFPERVYENFKDSCGYSFNKPTYFNVENVAGSKCNRDIKFDKLDGTLHLSRIEMDTTLAEYVNYAIDKVGEHKVMATAILDTSFYRDDANVYGTFFELKGNVASPFQFYMTDSTSRFINGVVYFNTRPNYDSIKPTLDFVKKDLFEMINTIEWD</sequence>
<reference evidence="2 3" key="1">
    <citation type="submission" date="2018-08" db="EMBL/GenBank/DDBJ databases">
        <title>The draft genome squence of Brumimicrobium sp. N62.</title>
        <authorList>
            <person name="Du Z.-J."/>
            <person name="Luo H.-R."/>
        </authorList>
    </citation>
    <scope>NUCLEOTIDE SEQUENCE [LARGE SCALE GENOMIC DNA]</scope>
    <source>
        <strain evidence="2 3">N62</strain>
    </source>
</reference>
<accession>A0A3E1F0P0</accession>
<evidence type="ECO:0000256" key="1">
    <source>
        <dbReference type="SAM" id="SignalP"/>
    </source>
</evidence>
<feature type="chain" id="PRO_5017782881" description="Gliding motility lipoprotein GldD" evidence="1">
    <location>
        <begin position="20"/>
        <end position="188"/>
    </location>
</feature>
<keyword evidence="1" id="KW-0732">Signal</keyword>
<evidence type="ECO:0008006" key="4">
    <source>
        <dbReference type="Google" id="ProtNLM"/>
    </source>
</evidence>